<dbReference type="KEGG" id="ccp:CHC_T00000710001"/>
<reference evidence="2" key="1">
    <citation type="journal article" date="2013" name="Proc. Natl. Acad. Sci. U.S.A.">
        <title>Genome structure and metabolic features in the red seaweed Chondrus crispus shed light on evolution of the Archaeplastida.</title>
        <authorList>
            <person name="Collen J."/>
            <person name="Porcel B."/>
            <person name="Carre W."/>
            <person name="Ball S.G."/>
            <person name="Chaparro C."/>
            <person name="Tonon T."/>
            <person name="Barbeyron T."/>
            <person name="Michel G."/>
            <person name="Noel B."/>
            <person name="Valentin K."/>
            <person name="Elias M."/>
            <person name="Artiguenave F."/>
            <person name="Arun A."/>
            <person name="Aury J.M."/>
            <person name="Barbosa-Neto J.F."/>
            <person name="Bothwell J.H."/>
            <person name="Bouget F.Y."/>
            <person name="Brillet L."/>
            <person name="Cabello-Hurtado F."/>
            <person name="Capella-Gutierrez S."/>
            <person name="Charrier B."/>
            <person name="Cladiere L."/>
            <person name="Cock J.M."/>
            <person name="Coelho S.M."/>
            <person name="Colleoni C."/>
            <person name="Czjzek M."/>
            <person name="Da Silva C."/>
            <person name="Delage L."/>
            <person name="Denoeud F."/>
            <person name="Deschamps P."/>
            <person name="Dittami S.M."/>
            <person name="Gabaldon T."/>
            <person name="Gachon C.M."/>
            <person name="Groisillier A."/>
            <person name="Herve C."/>
            <person name="Jabbari K."/>
            <person name="Katinka M."/>
            <person name="Kloareg B."/>
            <person name="Kowalczyk N."/>
            <person name="Labadie K."/>
            <person name="Leblanc C."/>
            <person name="Lopez P.J."/>
            <person name="McLachlan D.H."/>
            <person name="Meslet-Cladiere L."/>
            <person name="Moustafa A."/>
            <person name="Nehr Z."/>
            <person name="Nyvall Collen P."/>
            <person name="Panaud O."/>
            <person name="Partensky F."/>
            <person name="Poulain J."/>
            <person name="Rensing S.A."/>
            <person name="Rousvoal S."/>
            <person name="Samson G."/>
            <person name="Symeonidi A."/>
            <person name="Weissenbach J."/>
            <person name="Zambounis A."/>
            <person name="Wincker P."/>
            <person name="Boyen C."/>
        </authorList>
    </citation>
    <scope>NUCLEOTIDE SEQUENCE [LARGE SCALE GENOMIC DNA]</scope>
    <source>
        <strain evidence="2">cv. Stackhouse</strain>
    </source>
</reference>
<dbReference type="EMBL" id="HG002153">
    <property type="protein sequence ID" value="CDF40272.1"/>
    <property type="molecule type" value="Genomic_DNA"/>
</dbReference>
<sequence>MDKCFPKKKGECAPCRSRDECSTDKCWGHVGSDLRCVYDNPTSMAKCFPKKLECAGCSVAAQCSTHKCWGGKCVYDTPASMAKCFPVTISPPTHPPYPCRFKTTDHLSIGDPVPICP</sequence>
<dbReference type="GeneID" id="17318284"/>
<name>R7QP44_CHOCR</name>
<dbReference type="RefSeq" id="XP_005710566.1">
    <property type="nucleotide sequence ID" value="XM_005710509.1"/>
</dbReference>
<evidence type="ECO:0000313" key="1">
    <source>
        <dbReference type="EMBL" id="CDF40272.1"/>
    </source>
</evidence>
<dbReference type="Gramene" id="CDF40272">
    <property type="protein sequence ID" value="CDF40272"/>
    <property type="gene ID" value="CHC_T00000710001"/>
</dbReference>
<gene>
    <name evidence="1" type="ORF">CHC_T00000710001</name>
</gene>
<proteinExistence type="predicted"/>
<evidence type="ECO:0000313" key="2">
    <source>
        <dbReference type="Proteomes" id="UP000012073"/>
    </source>
</evidence>
<dbReference type="Proteomes" id="UP000012073">
    <property type="component" value="Unassembled WGS sequence"/>
</dbReference>
<keyword evidence="2" id="KW-1185">Reference proteome</keyword>
<dbReference type="PhylomeDB" id="R7QP44"/>
<organism evidence="1 2">
    <name type="scientific">Chondrus crispus</name>
    <name type="common">Carrageen Irish moss</name>
    <name type="synonym">Polymorpha crispa</name>
    <dbReference type="NCBI Taxonomy" id="2769"/>
    <lineage>
        <taxon>Eukaryota</taxon>
        <taxon>Rhodophyta</taxon>
        <taxon>Florideophyceae</taxon>
        <taxon>Rhodymeniophycidae</taxon>
        <taxon>Gigartinales</taxon>
        <taxon>Gigartinaceae</taxon>
        <taxon>Chondrus</taxon>
    </lineage>
</organism>
<protein>
    <submittedName>
        <fullName evidence="1">Uncharacterized protein</fullName>
    </submittedName>
</protein>
<dbReference type="AlphaFoldDB" id="R7QP44"/>
<accession>R7QP44</accession>